<name>A0AB34IJX8_PRYPA</name>
<sequence length="195" mass="21625">MGMLQNCSARAFDTLLTTIRCKRPIFESKTRVMPFKATGILFSEALALVAAAWTINATHVIESGTAKGQSTEILARVLGPSVQITTIDNDARYSLYERTKERLQQWASVRCLKGDSFAIFPQLLPTLPKHSRALVFVDGPKYEQGLALALAEFAVLDGERNEVEALRREANESHWPVFRPKSAIPNAHGAQWGID</sequence>
<evidence type="ECO:0000313" key="2">
    <source>
        <dbReference type="Proteomes" id="UP001515480"/>
    </source>
</evidence>
<dbReference type="SUPFAM" id="SSF53335">
    <property type="entry name" value="S-adenosyl-L-methionine-dependent methyltransferases"/>
    <property type="match status" value="1"/>
</dbReference>
<comment type="caution">
    <text evidence="1">The sequence shown here is derived from an EMBL/GenBank/DDBJ whole genome shotgun (WGS) entry which is preliminary data.</text>
</comment>
<gene>
    <name evidence="1" type="ORF">AB1Y20_013185</name>
</gene>
<dbReference type="Proteomes" id="UP001515480">
    <property type="component" value="Unassembled WGS sequence"/>
</dbReference>
<evidence type="ECO:0000313" key="1">
    <source>
        <dbReference type="EMBL" id="KAL1500529.1"/>
    </source>
</evidence>
<dbReference type="InterPro" id="IPR029063">
    <property type="entry name" value="SAM-dependent_MTases_sf"/>
</dbReference>
<protein>
    <submittedName>
        <fullName evidence="1">Uncharacterized protein</fullName>
    </submittedName>
</protein>
<proteinExistence type="predicted"/>
<organism evidence="1 2">
    <name type="scientific">Prymnesium parvum</name>
    <name type="common">Toxic golden alga</name>
    <dbReference type="NCBI Taxonomy" id="97485"/>
    <lineage>
        <taxon>Eukaryota</taxon>
        <taxon>Haptista</taxon>
        <taxon>Haptophyta</taxon>
        <taxon>Prymnesiophyceae</taxon>
        <taxon>Prymnesiales</taxon>
        <taxon>Prymnesiaceae</taxon>
        <taxon>Prymnesium</taxon>
    </lineage>
</organism>
<reference evidence="1 2" key="1">
    <citation type="journal article" date="2024" name="Science">
        <title>Giant polyketide synthase enzymes in the biosynthesis of giant marine polyether toxins.</title>
        <authorList>
            <person name="Fallon T.R."/>
            <person name="Shende V.V."/>
            <person name="Wierzbicki I.H."/>
            <person name="Pendleton A.L."/>
            <person name="Watervoot N.F."/>
            <person name="Auber R.P."/>
            <person name="Gonzalez D.J."/>
            <person name="Wisecaver J.H."/>
            <person name="Moore B.S."/>
        </authorList>
    </citation>
    <scope>NUCLEOTIDE SEQUENCE [LARGE SCALE GENOMIC DNA]</scope>
    <source>
        <strain evidence="1 2">12B1</strain>
    </source>
</reference>
<dbReference type="AlphaFoldDB" id="A0AB34IJX8"/>
<dbReference type="Gene3D" id="3.40.50.150">
    <property type="entry name" value="Vaccinia Virus protein VP39"/>
    <property type="match status" value="1"/>
</dbReference>
<dbReference type="EMBL" id="JBGBPQ010000023">
    <property type="protein sequence ID" value="KAL1500529.1"/>
    <property type="molecule type" value="Genomic_DNA"/>
</dbReference>
<keyword evidence="2" id="KW-1185">Reference proteome</keyword>
<accession>A0AB34IJX8</accession>